<keyword evidence="3" id="KW-1185">Reference proteome</keyword>
<dbReference type="Gene3D" id="3.40.630.30">
    <property type="match status" value="1"/>
</dbReference>
<organism evidence="2 3">
    <name type="scientific">Pelagicoccus mobilis</name>
    <dbReference type="NCBI Taxonomy" id="415221"/>
    <lineage>
        <taxon>Bacteria</taxon>
        <taxon>Pseudomonadati</taxon>
        <taxon>Verrucomicrobiota</taxon>
        <taxon>Opitutia</taxon>
        <taxon>Puniceicoccales</taxon>
        <taxon>Pelagicoccaceae</taxon>
        <taxon>Pelagicoccus</taxon>
    </lineage>
</organism>
<dbReference type="PANTHER" id="PTHR43441:SF12">
    <property type="entry name" value="RIBOSOMAL N-ACETYLTRANSFERASE YDAF-RELATED"/>
    <property type="match status" value="1"/>
</dbReference>
<dbReference type="SUPFAM" id="SSF55729">
    <property type="entry name" value="Acyl-CoA N-acyltransferases (Nat)"/>
    <property type="match status" value="1"/>
</dbReference>
<reference evidence="2" key="1">
    <citation type="submission" date="2021-01" db="EMBL/GenBank/DDBJ databases">
        <title>Modified the classification status of verrucomicrobia.</title>
        <authorList>
            <person name="Feng X."/>
        </authorList>
    </citation>
    <scope>NUCLEOTIDE SEQUENCE</scope>
    <source>
        <strain evidence="2">KCTC 13126</strain>
    </source>
</reference>
<name>A0A934RVC6_9BACT</name>
<dbReference type="EMBL" id="JAENIL010000014">
    <property type="protein sequence ID" value="MBK1877078.1"/>
    <property type="molecule type" value="Genomic_DNA"/>
</dbReference>
<evidence type="ECO:0000313" key="2">
    <source>
        <dbReference type="EMBL" id="MBK1877078.1"/>
    </source>
</evidence>
<dbReference type="Proteomes" id="UP000617628">
    <property type="component" value="Unassembled WGS sequence"/>
</dbReference>
<dbReference type="Pfam" id="PF13302">
    <property type="entry name" value="Acetyltransf_3"/>
    <property type="match status" value="1"/>
</dbReference>
<proteinExistence type="predicted"/>
<dbReference type="InterPro" id="IPR000182">
    <property type="entry name" value="GNAT_dom"/>
</dbReference>
<gene>
    <name evidence="2" type="ORF">JIN87_09375</name>
</gene>
<comment type="caution">
    <text evidence="2">The sequence shown here is derived from an EMBL/GenBank/DDBJ whole genome shotgun (WGS) entry which is preliminary data.</text>
</comment>
<dbReference type="GO" id="GO:0005737">
    <property type="term" value="C:cytoplasm"/>
    <property type="evidence" value="ECO:0007669"/>
    <property type="project" value="TreeGrafter"/>
</dbReference>
<dbReference type="PROSITE" id="PS51186">
    <property type="entry name" value="GNAT"/>
    <property type="match status" value="1"/>
</dbReference>
<dbReference type="AlphaFoldDB" id="A0A934RVC6"/>
<accession>A0A934RVC6</accession>
<protein>
    <submittedName>
        <fullName evidence="2">GNAT family N-acetyltransferase</fullName>
    </submittedName>
</protein>
<evidence type="ECO:0000259" key="1">
    <source>
        <dbReference type="PROSITE" id="PS51186"/>
    </source>
</evidence>
<dbReference type="GO" id="GO:0008999">
    <property type="term" value="F:protein-N-terminal-alanine acetyltransferase activity"/>
    <property type="evidence" value="ECO:0007669"/>
    <property type="project" value="TreeGrafter"/>
</dbReference>
<dbReference type="PANTHER" id="PTHR43441">
    <property type="entry name" value="RIBOSOMAL-PROTEIN-SERINE ACETYLTRANSFERASE"/>
    <property type="match status" value="1"/>
</dbReference>
<dbReference type="InterPro" id="IPR051908">
    <property type="entry name" value="Ribosomal_N-acetyltransferase"/>
</dbReference>
<sequence>MFTRRINEKTEVALGVPQFAEELYELTDTNRTFLKKWLPWLDSIKEPNDTKKFIAGELQRFAEGKGLFGVIFYEGRIAGVVGFNLIESDNQSGHIGYWLGEAYNGKGLMTDSVKDLIELGKEHYSLRRFEIRCAVENSKSRAIPERLGFVNEGTLRSVEKVYDKWYDHVVYGLVV</sequence>
<feature type="domain" description="N-acetyltransferase" evidence="1">
    <location>
        <begin position="21"/>
        <end position="175"/>
    </location>
</feature>
<dbReference type="RefSeq" id="WP_200355295.1">
    <property type="nucleotide sequence ID" value="NZ_JAENIL010000014.1"/>
</dbReference>
<dbReference type="GO" id="GO:1990189">
    <property type="term" value="F:protein N-terminal-serine acetyltransferase activity"/>
    <property type="evidence" value="ECO:0007669"/>
    <property type="project" value="TreeGrafter"/>
</dbReference>
<dbReference type="InterPro" id="IPR016181">
    <property type="entry name" value="Acyl_CoA_acyltransferase"/>
</dbReference>
<evidence type="ECO:0000313" key="3">
    <source>
        <dbReference type="Proteomes" id="UP000617628"/>
    </source>
</evidence>